<evidence type="ECO:0000259" key="11">
    <source>
        <dbReference type="Pfam" id="PF02866"/>
    </source>
</evidence>
<feature type="domain" description="Lactate/malate dehydrogenase C-terminal" evidence="11">
    <location>
        <begin position="152"/>
        <end position="312"/>
    </location>
</feature>
<dbReference type="Pfam" id="PF00056">
    <property type="entry name" value="Ldh_1_N"/>
    <property type="match status" value="1"/>
</dbReference>
<dbReference type="GO" id="GO:0006099">
    <property type="term" value="P:tricarboxylic acid cycle"/>
    <property type="evidence" value="ECO:0007669"/>
    <property type="project" value="UniProtKB-UniRule"/>
</dbReference>
<dbReference type="PANTHER" id="PTHR43128">
    <property type="entry name" value="L-2-HYDROXYCARBOXYLATE DEHYDROGENASE (NAD(P)(+))"/>
    <property type="match status" value="1"/>
</dbReference>
<dbReference type="AlphaFoldDB" id="A0A2N5N9M9"/>
<evidence type="ECO:0000256" key="4">
    <source>
        <dbReference type="ARBA" id="ARBA00023027"/>
    </source>
</evidence>
<dbReference type="NCBIfam" id="TIGR01763">
    <property type="entry name" value="MalateDH_bact"/>
    <property type="match status" value="1"/>
</dbReference>
<dbReference type="OrthoDB" id="9802969at2"/>
<keyword evidence="3 6" id="KW-0560">Oxidoreductase</keyword>
<comment type="similarity">
    <text evidence="1">Belongs to the LDH/MDH superfamily. LDH family.</text>
</comment>
<dbReference type="InterPro" id="IPR022383">
    <property type="entry name" value="Lactate/malate_DH_C"/>
</dbReference>
<reference evidence="12 13" key="1">
    <citation type="submission" date="2017-05" db="EMBL/GenBank/DDBJ databases">
        <title>Functional genome analysis of Paenibacillus pasadenensis strain R16: insights on endophytic life style and antifungal activity.</title>
        <authorList>
            <person name="Passera A."/>
            <person name="Marcolungo L."/>
            <person name="Casati P."/>
            <person name="Brasca M."/>
            <person name="Quaglino F."/>
            <person name="Delledonne M."/>
        </authorList>
    </citation>
    <scope>NUCLEOTIDE SEQUENCE [LARGE SCALE GENOMIC DNA]</scope>
    <source>
        <strain evidence="12 13">R16</strain>
    </source>
</reference>
<dbReference type="Gene3D" id="3.40.50.720">
    <property type="entry name" value="NAD(P)-binding Rossmann-like Domain"/>
    <property type="match status" value="1"/>
</dbReference>
<feature type="binding site" evidence="6 8">
    <location>
        <position position="93"/>
    </location>
    <ligand>
        <name>substrate</name>
    </ligand>
</feature>
<gene>
    <name evidence="6" type="primary">mdh</name>
    <name evidence="12" type="ORF">B8V81_1214</name>
</gene>
<dbReference type="GO" id="GO:0030060">
    <property type="term" value="F:L-malate dehydrogenase (NAD+) activity"/>
    <property type="evidence" value="ECO:0007669"/>
    <property type="project" value="UniProtKB-UniRule"/>
</dbReference>
<keyword evidence="4 6" id="KW-0520">NAD</keyword>
<dbReference type="EMBL" id="NFEZ01000003">
    <property type="protein sequence ID" value="PLT46990.1"/>
    <property type="molecule type" value="Genomic_DNA"/>
</dbReference>
<evidence type="ECO:0000256" key="6">
    <source>
        <dbReference type="HAMAP-Rule" id="MF_00487"/>
    </source>
</evidence>
<dbReference type="PRINTS" id="PR00086">
    <property type="entry name" value="LLDHDRGNASE"/>
</dbReference>
<evidence type="ECO:0000313" key="12">
    <source>
        <dbReference type="EMBL" id="PLT46990.1"/>
    </source>
</evidence>
<dbReference type="GO" id="GO:0004459">
    <property type="term" value="F:L-lactate dehydrogenase (NAD+) activity"/>
    <property type="evidence" value="ECO:0007669"/>
    <property type="project" value="UniProtKB-EC"/>
</dbReference>
<dbReference type="InterPro" id="IPR011275">
    <property type="entry name" value="Malate_DH_type3"/>
</dbReference>
<evidence type="ECO:0000259" key="10">
    <source>
        <dbReference type="Pfam" id="PF00056"/>
    </source>
</evidence>
<dbReference type="HAMAP" id="MF_00487">
    <property type="entry name" value="Malate_dehydrog_3"/>
    <property type="match status" value="1"/>
</dbReference>
<dbReference type="CDD" id="cd01339">
    <property type="entry name" value="LDH-like_MDH"/>
    <property type="match status" value="1"/>
</dbReference>
<feature type="binding site" evidence="6 9">
    <location>
        <position position="100"/>
    </location>
    <ligand>
        <name>NAD(+)</name>
        <dbReference type="ChEBI" id="CHEBI:57540"/>
    </ligand>
</feature>
<accession>A0A2N5N9M9</accession>
<proteinExistence type="inferred from homology"/>
<dbReference type="Pfam" id="PF02866">
    <property type="entry name" value="Ldh_1_C"/>
    <property type="match status" value="1"/>
</dbReference>
<dbReference type="Gene3D" id="3.90.110.10">
    <property type="entry name" value="Lactate dehydrogenase/glycoside hydrolase, family 4, C-terminal"/>
    <property type="match status" value="1"/>
</dbReference>
<evidence type="ECO:0000256" key="9">
    <source>
        <dbReference type="PIRSR" id="PIRSR000102-3"/>
    </source>
</evidence>
<dbReference type="InterPro" id="IPR036291">
    <property type="entry name" value="NAD(P)-bd_dom_sf"/>
</dbReference>
<organism evidence="12 13">
    <name type="scientific">Paenibacillus pasadenensis</name>
    <dbReference type="NCBI Taxonomy" id="217090"/>
    <lineage>
        <taxon>Bacteria</taxon>
        <taxon>Bacillati</taxon>
        <taxon>Bacillota</taxon>
        <taxon>Bacilli</taxon>
        <taxon>Bacillales</taxon>
        <taxon>Paenibacillaceae</taxon>
        <taxon>Paenibacillus</taxon>
    </lineage>
</organism>
<dbReference type="InterPro" id="IPR001557">
    <property type="entry name" value="L-lactate/malate_DH"/>
</dbReference>
<dbReference type="SUPFAM" id="SSF56327">
    <property type="entry name" value="LDH C-terminal domain-like"/>
    <property type="match status" value="1"/>
</dbReference>
<evidence type="ECO:0000256" key="7">
    <source>
        <dbReference type="PIRSR" id="PIRSR000102-1"/>
    </source>
</evidence>
<evidence type="ECO:0000256" key="1">
    <source>
        <dbReference type="ARBA" id="ARBA00006054"/>
    </source>
</evidence>
<dbReference type="EC" id="1.1.1.37" evidence="6"/>
<feature type="binding site" evidence="6 9">
    <location>
        <position position="36"/>
    </location>
    <ligand>
        <name>NAD(+)</name>
        <dbReference type="ChEBI" id="CHEBI:57540"/>
    </ligand>
</feature>
<dbReference type="PANTHER" id="PTHR43128:SF16">
    <property type="entry name" value="L-LACTATE DEHYDROGENASE"/>
    <property type="match status" value="1"/>
</dbReference>
<feature type="binding site" evidence="6 8">
    <location>
        <position position="87"/>
    </location>
    <ligand>
        <name>substrate</name>
    </ligand>
</feature>
<dbReference type="Proteomes" id="UP000234789">
    <property type="component" value="Unassembled WGS sequence"/>
</dbReference>
<evidence type="ECO:0000256" key="3">
    <source>
        <dbReference type="ARBA" id="ARBA00023002"/>
    </source>
</evidence>
<name>A0A2N5N9M9_9BACL</name>
<feature type="active site" description="Proton acceptor" evidence="6 7">
    <location>
        <position position="180"/>
    </location>
</feature>
<keyword evidence="2 6" id="KW-0816">Tricarboxylic acid cycle</keyword>
<dbReference type="GO" id="GO:0006089">
    <property type="term" value="P:lactate metabolic process"/>
    <property type="evidence" value="ECO:0007669"/>
    <property type="project" value="TreeGrafter"/>
</dbReference>
<feature type="binding site" evidence="6 9">
    <location>
        <begin position="12"/>
        <end position="17"/>
    </location>
    <ligand>
        <name>NAD(+)</name>
        <dbReference type="ChEBI" id="CHEBI:57540"/>
    </ligand>
</feature>
<comment type="catalytic activity">
    <reaction evidence="5">
        <text>(S)-lactate + NAD(+) = pyruvate + NADH + H(+)</text>
        <dbReference type="Rhea" id="RHEA:23444"/>
        <dbReference type="ChEBI" id="CHEBI:15361"/>
        <dbReference type="ChEBI" id="CHEBI:15378"/>
        <dbReference type="ChEBI" id="CHEBI:16651"/>
        <dbReference type="ChEBI" id="CHEBI:57540"/>
        <dbReference type="ChEBI" id="CHEBI:57945"/>
        <dbReference type="EC" id="1.1.1.27"/>
    </reaction>
</comment>
<feature type="binding site" evidence="6 8">
    <location>
        <position position="125"/>
    </location>
    <ligand>
        <name>substrate</name>
    </ligand>
</feature>
<dbReference type="SUPFAM" id="SSF51735">
    <property type="entry name" value="NAD(P)-binding Rossmann-fold domains"/>
    <property type="match status" value="1"/>
</dbReference>
<keyword evidence="13" id="KW-1185">Reference proteome</keyword>
<dbReference type="FunFam" id="3.90.110.10:FF:000004">
    <property type="entry name" value="Malate dehydrogenase"/>
    <property type="match status" value="1"/>
</dbReference>
<dbReference type="PIRSF" id="PIRSF000102">
    <property type="entry name" value="Lac_mal_DH"/>
    <property type="match status" value="1"/>
</dbReference>
<comment type="similarity">
    <text evidence="6">Belongs to the LDH/MDH superfamily. MDH type 3 family.</text>
</comment>
<feature type="domain" description="Lactate/malate dehydrogenase N-terminal" evidence="10">
    <location>
        <begin position="7"/>
        <end position="147"/>
    </location>
</feature>
<comment type="catalytic activity">
    <reaction evidence="6">
        <text>(S)-malate + NAD(+) = oxaloacetate + NADH + H(+)</text>
        <dbReference type="Rhea" id="RHEA:21432"/>
        <dbReference type="ChEBI" id="CHEBI:15378"/>
        <dbReference type="ChEBI" id="CHEBI:15589"/>
        <dbReference type="ChEBI" id="CHEBI:16452"/>
        <dbReference type="ChEBI" id="CHEBI:57540"/>
        <dbReference type="ChEBI" id="CHEBI:57945"/>
        <dbReference type="EC" id="1.1.1.37"/>
    </reaction>
</comment>
<evidence type="ECO:0000256" key="8">
    <source>
        <dbReference type="PIRSR" id="PIRSR000102-2"/>
    </source>
</evidence>
<dbReference type="RefSeq" id="WP_028599084.1">
    <property type="nucleotide sequence ID" value="NZ_BIMM01000056.1"/>
</dbReference>
<dbReference type="InterPro" id="IPR001236">
    <property type="entry name" value="Lactate/malate_DH_N"/>
</dbReference>
<dbReference type="InterPro" id="IPR015955">
    <property type="entry name" value="Lactate_DH/Glyco_Ohase_4_C"/>
</dbReference>
<evidence type="ECO:0000313" key="13">
    <source>
        <dbReference type="Proteomes" id="UP000234789"/>
    </source>
</evidence>
<evidence type="ECO:0000256" key="2">
    <source>
        <dbReference type="ARBA" id="ARBA00022532"/>
    </source>
</evidence>
<protein>
    <recommendedName>
        <fullName evidence="6">Malate dehydrogenase</fullName>
        <ecNumber evidence="6">1.1.1.37</ecNumber>
    </recommendedName>
</protein>
<evidence type="ECO:0000256" key="5">
    <source>
        <dbReference type="ARBA" id="ARBA00049258"/>
    </source>
</evidence>
<comment type="caution">
    <text evidence="12">The sequence shown here is derived from an EMBL/GenBank/DDBJ whole genome shotgun (WGS) entry which is preliminary data.</text>
</comment>
<dbReference type="FunFam" id="3.40.50.720:FF:000018">
    <property type="entry name" value="Malate dehydrogenase"/>
    <property type="match status" value="1"/>
</dbReference>
<dbReference type="NCBIfam" id="NF004863">
    <property type="entry name" value="PRK06223.1"/>
    <property type="match status" value="1"/>
</dbReference>
<feature type="binding site" evidence="6">
    <location>
        <begin position="123"/>
        <end position="125"/>
    </location>
    <ligand>
        <name>NAD(+)</name>
        <dbReference type="ChEBI" id="CHEBI:57540"/>
    </ligand>
</feature>
<feature type="binding site" evidence="6 8">
    <location>
        <position position="156"/>
    </location>
    <ligand>
        <name>substrate</name>
    </ligand>
</feature>
<comment type="function">
    <text evidence="6">Catalyzes the reversible oxidation of malate to oxaloacetate.</text>
</comment>
<sequence length="316" mass="33166">MAIARKKITVVGAGFTGATTALMLAQKELGDVVLVDIPQLENPTKGKALDMLEASPVQGFDARITGTSDYADTAGSDIVIITAGIARKPGMSRDDLVAVNAGIVRSVCESVKATSPDAYVILLSNPVDAMTYVAYETLGFPKNRVIGQSGVLDTARYCTFIAQELNVSVEDVRGFVLGGHGDDMVPLVRYSNVGGIPIETLIPAERIEAIVQRTRVGGGEIVGLLGNGSAYYAPAASLVQMTEAILKDKKRVLPVIALLEGEYGYDGLFLGVPAILGGDGIEKVFELELTAEEQAALDRSADSVRAVVKLVAAPQG</sequence>